<dbReference type="NCBIfam" id="NF038065">
    <property type="entry name" value="Pr6Pr"/>
    <property type="match status" value="1"/>
</dbReference>
<dbReference type="AlphaFoldDB" id="A0AAP3ESS7"/>
<organism evidence="2 3">
    <name type="scientific">Micrococcus luteus</name>
    <name type="common">Micrococcus lysodeikticus</name>
    <dbReference type="NCBI Taxonomy" id="1270"/>
    <lineage>
        <taxon>Bacteria</taxon>
        <taxon>Bacillati</taxon>
        <taxon>Actinomycetota</taxon>
        <taxon>Actinomycetes</taxon>
        <taxon>Micrococcales</taxon>
        <taxon>Micrococcaceae</taxon>
        <taxon>Micrococcus</taxon>
    </lineage>
</organism>
<sequence>MPLSTLRVSLPSLRRTRPAPQGVRGRIAHAVVSRLRPRPVPPVDRRTRLAWQVSGALPLIGCLTSFPIGMSKDSMVIPGVGYQGGFPAGWSHALNQPAYFTWLSNALVAGTSLTLAARREAPTSDAFWAVRTAGLGSVMVTGIVYNAVLRGREQDTVLYRFNDALQHIVNPVLAPAVWALFDPRGQITPRRAGLASVIPLMWAAVTMARGPRIDWYPYPFLDVPRLGRRSVGVVLAGILAGFTGLMGVLGTVDRRLGLA</sequence>
<proteinExistence type="predicted"/>
<reference evidence="2" key="1">
    <citation type="submission" date="2023-06" db="EMBL/GenBank/DDBJ databases">
        <title>lsaBGC provides a comprehensive framework for evolutionary analysis of biosynthetic gene clusters within focal taxa.</title>
        <authorList>
            <person name="Salamzade R."/>
            <person name="Sandstrom S."/>
            <person name="Kalan L.R."/>
        </authorList>
    </citation>
    <scope>NUCLEOTIDE SEQUENCE</scope>
    <source>
        <strain evidence="2">P3-SID899</strain>
    </source>
</reference>
<feature type="transmembrane region" description="Helical" evidence="1">
    <location>
        <begin position="164"/>
        <end position="181"/>
    </location>
</feature>
<dbReference type="EMBL" id="JALXKZ020000008">
    <property type="protein sequence ID" value="MCV7628749.1"/>
    <property type="molecule type" value="Genomic_DNA"/>
</dbReference>
<dbReference type="InterPro" id="IPR049713">
    <property type="entry name" value="Pr6Pr-like"/>
</dbReference>
<keyword evidence="1" id="KW-0472">Membrane</keyword>
<accession>A0AAP3ESS7</accession>
<dbReference type="RefSeq" id="WP_049158227.1">
    <property type="nucleotide sequence ID" value="NZ_JAHHXH010000009.1"/>
</dbReference>
<evidence type="ECO:0000313" key="2">
    <source>
        <dbReference type="EMBL" id="MCV7628749.1"/>
    </source>
</evidence>
<protein>
    <submittedName>
        <fullName evidence="2">Pr6Pr family membrane protein</fullName>
    </submittedName>
</protein>
<gene>
    <name evidence="2" type="ORF">M3A82_005250</name>
</gene>
<feature type="transmembrane region" description="Helical" evidence="1">
    <location>
        <begin position="193"/>
        <end position="211"/>
    </location>
</feature>
<keyword evidence="1" id="KW-0812">Transmembrane</keyword>
<name>A0AAP3ESS7_MICLU</name>
<evidence type="ECO:0000313" key="3">
    <source>
        <dbReference type="Proteomes" id="UP001205867"/>
    </source>
</evidence>
<feature type="transmembrane region" description="Helical" evidence="1">
    <location>
        <begin position="231"/>
        <end position="252"/>
    </location>
</feature>
<keyword evidence="1" id="KW-1133">Transmembrane helix</keyword>
<dbReference type="Proteomes" id="UP001205867">
    <property type="component" value="Unassembled WGS sequence"/>
</dbReference>
<comment type="caution">
    <text evidence="2">The sequence shown here is derived from an EMBL/GenBank/DDBJ whole genome shotgun (WGS) entry which is preliminary data.</text>
</comment>
<evidence type="ECO:0000256" key="1">
    <source>
        <dbReference type="SAM" id="Phobius"/>
    </source>
</evidence>
<feature type="transmembrane region" description="Helical" evidence="1">
    <location>
        <begin position="128"/>
        <end position="148"/>
    </location>
</feature>